<dbReference type="AlphaFoldDB" id="A0AAW0CEH8"/>
<dbReference type="PROSITE" id="PS50994">
    <property type="entry name" value="INTEGRASE"/>
    <property type="match status" value="1"/>
</dbReference>
<dbReference type="GO" id="GO:0003723">
    <property type="term" value="F:RNA binding"/>
    <property type="evidence" value="ECO:0007669"/>
    <property type="project" value="UniProtKB-KW"/>
</dbReference>
<dbReference type="PANTHER" id="PTHR46791">
    <property type="entry name" value="EXPRESSED PROTEIN"/>
    <property type="match status" value="1"/>
</dbReference>
<proteinExistence type="predicted"/>
<comment type="caution">
    <text evidence="3">The sequence shown here is derived from an EMBL/GenBank/DDBJ whole genome shotgun (WGS) entry which is preliminary data.</text>
</comment>
<sequence>MAEETPEFPALPPYPSHSSYSENQAWPSIVYQIHSDLNQLHSSSTRLLSQETDPLRLHIQKERLVGGLDTLYALAESEESEDLPDDWLLESVEVLAVDVKRVHEAIHLAEARDETNIYYDNPITVIKTGKPGRPRKQINPEFMAAAASPKKGLKKTQVAQAIGVSVKTLTSRMDEANIEHRFPKISDNQIDQLVKKYANAKIGSGGRYVTGYIRGTHRLKVPRYRIFQSLKRLSRVSKILRTTKTINRRKYEVKRPNSLWHVDGHHKLILWGIVIHGMVDGYSRVITGLRAHNNNRAMTVLRLLQIARMKYGLPSRIRADRGKENKAISIYMIAKRGLNRGSFIWGSSTRNTRIERLWVEVGKQFARRWRAFFFRLEELHGLDRSNPTHLWLLQRLFLGMINKDCEEFVEEWNSHPIAREGHDQSPLAMRFMGMLKEGMYLAVTDESGEIFVPDDCAGMTIQEIKEKYGTQGRASQRPAKHTGAGYLDDEALDDVEFEVEEGDSSEESDWEDVAEHEVDRNFIERVKAPRCRNPFQNHQELEAPFLSSFQQVRQSRILPDGFGVKREEWENGEYPSFWMLKRGKRSRVELRVELPDSIWRPRSEMWAQALALCLHFEPYGIDME</sequence>
<dbReference type="InterPro" id="IPR012337">
    <property type="entry name" value="RNaseH-like_sf"/>
</dbReference>
<keyword evidence="1" id="KW-0694">RNA-binding</keyword>
<organism evidence="3 4">
    <name type="scientific">Paramarasmius palmivorus</name>
    <dbReference type="NCBI Taxonomy" id="297713"/>
    <lineage>
        <taxon>Eukaryota</taxon>
        <taxon>Fungi</taxon>
        <taxon>Dikarya</taxon>
        <taxon>Basidiomycota</taxon>
        <taxon>Agaricomycotina</taxon>
        <taxon>Agaricomycetes</taxon>
        <taxon>Agaricomycetidae</taxon>
        <taxon>Agaricales</taxon>
        <taxon>Marasmiineae</taxon>
        <taxon>Marasmiaceae</taxon>
        <taxon>Paramarasmius</taxon>
    </lineage>
</organism>
<name>A0AAW0CEH8_9AGAR</name>
<dbReference type="PANTHER" id="PTHR46791:SF5">
    <property type="entry name" value="CLR5 DOMAIN-CONTAINING PROTEIN-RELATED"/>
    <property type="match status" value="1"/>
</dbReference>
<dbReference type="Pfam" id="PF24764">
    <property type="entry name" value="rva_4"/>
    <property type="match status" value="1"/>
</dbReference>
<dbReference type="InterPro" id="IPR058913">
    <property type="entry name" value="Integrase_dom_put"/>
</dbReference>
<evidence type="ECO:0000313" key="4">
    <source>
        <dbReference type="Proteomes" id="UP001383192"/>
    </source>
</evidence>
<reference evidence="3 4" key="1">
    <citation type="submission" date="2024-01" db="EMBL/GenBank/DDBJ databases">
        <title>A draft genome for a cacao thread blight-causing isolate of Paramarasmius palmivorus.</title>
        <authorList>
            <person name="Baruah I.K."/>
            <person name="Bukari Y."/>
            <person name="Amoako-Attah I."/>
            <person name="Meinhardt L.W."/>
            <person name="Bailey B.A."/>
            <person name="Cohen S.P."/>
        </authorList>
    </citation>
    <scope>NUCLEOTIDE SEQUENCE [LARGE SCALE GENOMIC DNA]</scope>
    <source>
        <strain evidence="3 4">GH-12</strain>
    </source>
</reference>
<dbReference type="GO" id="GO:0005634">
    <property type="term" value="C:nucleus"/>
    <property type="evidence" value="ECO:0007669"/>
    <property type="project" value="UniProtKB-ARBA"/>
</dbReference>
<evidence type="ECO:0000313" key="3">
    <source>
        <dbReference type="EMBL" id="KAK7037412.1"/>
    </source>
</evidence>
<dbReference type="Proteomes" id="UP001383192">
    <property type="component" value="Unassembled WGS sequence"/>
</dbReference>
<keyword evidence="4" id="KW-1185">Reference proteome</keyword>
<dbReference type="InterPro" id="IPR001584">
    <property type="entry name" value="Integrase_cat-core"/>
</dbReference>
<dbReference type="Gene3D" id="3.30.420.10">
    <property type="entry name" value="Ribonuclease H-like superfamily/Ribonuclease H"/>
    <property type="match status" value="1"/>
</dbReference>
<accession>A0AAW0CEH8</accession>
<dbReference type="InterPro" id="IPR036397">
    <property type="entry name" value="RNaseH_sf"/>
</dbReference>
<evidence type="ECO:0000256" key="1">
    <source>
        <dbReference type="ARBA" id="ARBA00022884"/>
    </source>
</evidence>
<evidence type="ECO:0000259" key="2">
    <source>
        <dbReference type="PROSITE" id="PS50994"/>
    </source>
</evidence>
<dbReference type="SUPFAM" id="SSF53098">
    <property type="entry name" value="Ribonuclease H-like"/>
    <property type="match status" value="1"/>
</dbReference>
<dbReference type="EMBL" id="JAYKXP010000047">
    <property type="protein sequence ID" value="KAK7037412.1"/>
    <property type="molecule type" value="Genomic_DNA"/>
</dbReference>
<gene>
    <name evidence="3" type="ORF">VNI00_011162</name>
</gene>
<feature type="domain" description="Integrase catalytic" evidence="2">
    <location>
        <begin position="252"/>
        <end position="434"/>
    </location>
</feature>
<protein>
    <recommendedName>
        <fullName evidence="2">Integrase catalytic domain-containing protein</fullName>
    </recommendedName>
</protein>
<dbReference type="GO" id="GO:0015074">
    <property type="term" value="P:DNA integration"/>
    <property type="evidence" value="ECO:0007669"/>
    <property type="project" value="InterPro"/>
</dbReference>